<dbReference type="Pfam" id="PF05721">
    <property type="entry name" value="PhyH"/>
    <property type="match status" value="1"/>
</dbReference>
<protein>
    <recommendedName>
        <fullName evidence="3">Phytanoyl-CoA dioxygenase</fullName>
    </recommendedName>
</protein>
<evidence type="ECO:0000313" key="2">
    <source>
        <dbReference type="Proteomes" id="UP000237144"/>
    </source>
</evidence>
<dbReference type="AlphaFoldDB" id="A0A2S5BBP2"/>
<name>A0A2S5BBP2_9BASI</name>
<dbReference type="InterPro" id="IPR008775">
    <property type="entry name" value="Phytyl_CoA_dOase-like"/>
</dbReference>
<dbReference type="PANTHER" id="PTHR31630:SF7">
    <property type="entry name" value="PHYTANOYL-COA DIOXYGENASE"/>
    <property type="match status" value="1"/>
</dbReference>
<reference evidence="1 2" key="1">
    <citation type="journal article" date="2018" name="Front. Microbiol.">
        <title>Prospects for Fungal Bioremediation of Acidic Radioactive Waste Sites: Characterization and Genome Sequence of Rhodotorula taiwanensis MD1149.</title>
        <authorList>
            <person name="Tkavc R."/>
            <person name="Matrosova V.Y."/>
            <person name="Grichenko O.E."/>
            <person name="Gostincar C."/>
            <person name="Volpe R.P."/>
            <person name="Klimenkova P."/>
            <person name="Gaidamakova E.K."/>
            <person name="Zhou C.E."/>
            <person name="Stewart B.J."/>
            <person name="Lyman M.G."/>
            <person name="Malfatti S.A."/>
            <person name="Rubinfeld B."/>
            <person name="Courtot M."/>
            <person name="Singh J."/>
            <person name="Dalgard C.L."/>
            <person name="Hamilton T."/>
            <person name="Frey K.G."/>
            <person name="Gunde-Cimerman N."/>
            <person name="Dugan L."/>
            <person name="Daly M.J."/>
        </authorList>
    </citation>
    <scope>NUCLEOTIDE SEQUENCE [LARGE SCALE GENOMIC DNA]</scope>
    <source>
        <strain evidence="1 2">MD1149</strain>
    </source>
</reference>
<proteinExistence type="predicted"/>
<comment type="caution">
    <text evidence="1">The sequence shown here is derived from an EMBL/GenBank/DDBJ whole genome shotgun (WGS) entry which is preliminary data.</text>
</comment>
<dbReference type="Gene3D" id="2.60.120.620">
    <property type="entry name" value="q2cbj1_9rhob like domain"/>
    <property type="match status" value="1"/>
</dbReference>
<dbReference type="SUPFAM" id="SSF51197">
    <property type="entry name" value="Clavaminate synthase-like"/>
    <property type="match status" value="1"/>
</dbReference>
<evidence type="ECO:0008006" key="3">
    <source>
        <dbReference type="Google" id="ProtNLM"/>
    </source>
</evidence>
<accession>A0A2S5BBP2</accession>
<sequence>MPHAIPPNVSHDTPELDCLDFSGKTTYGDFRDDLVRDGYVVVKHAISAERAGYYVDEIQTWLESFNLGYKRDDPSTVRDECLPIIIAKGLVQAYGAPHESFTWGVRSEPGVIGTFEKIFQTDDLLVSFDAVNVSLAGRLDKKYDEFQPWAHQDQDPERPGFRCIQGFVNLCPNGDNDGGLMVLKGGHLVSQEYHKEFNEEEREFRWTNEMYLFKDTGLKWLADKGLEWVKVNAGPGDLVLWDSRAPHYNVPPRGDQNRFVVYTSYAPASTATKEDLLQKKWLFENTKGHSHWAQGFQPFVEAFVGPKRNGQPDPINTWKPRKPPVLSERAFRLTGIPYINEKE</sequence>
<dbReference type="PANTHER" id="PTHR31630">
    <property type="entry name" value="PHYTANOYL-COA DIOXYGENASE-RELATED-RELATED"/>
    <property type="match status" value="1"/>
</dbReference>
<dbReference type="EMBL" id="PJQD01000028">
    <property type="protein sequence ID" value="POY74199.1"/>
    <property type="molecule type" value="Genomic_DNA"/>
</dbReference>
<organism evidence="1 2">
    <name type="scientific">Rhodotorula taiwanensis</name>
    <dbReference type="NCBI Taxonomy" id="741276"/>
    <lineage>
        <taxon>Eukaryota</taxon>
        <taxon>Fungi</taxon>
        <taxon>Dikarya</taxon>
        <taxon>Basidiomycota</taxon>
        <taxon>Pucciniomycotina</taxon>
        <taxon>Microbotryomycetes</taxon>
        <taxon>Sporidiobolales</taxon>
        <taxon>Sporidiobolaceae</taxon>
        <taxon>Rhodotorula</taxon>
    </lineage>
</organism>
<evidence type="ECO:0000313" key="1">
    <source>
        <dbReference type="EMBL" id="POY74199.1"/>
    </source>
</evidence>
<dbReference type="Proteomes" id="UP000237144">
    <property type="component" value="Unassembled WGS sequence"/>
</dbReference>
<dbReference type="OrthoDB" id="445007at2759"/>
<gene>
    <name evidence="1" type="ORF">BMF94_2773</name>
</gene>
<keyword evidence="2" id="KW-1185">Reference proteome</keyword>